<comment type="caution">
    <text evidence="2">The sequence shown here is derived from an EMBL/GenBank/DDBJ whole genome shotgun (WGS) entry which is preliminary data.</text>
</comment>
<evidence type="ECO:0000313" key="2">
    <source>
        <dbReference type="EMBL" id="MDP5137243.1"/>
    </source>
</evidence>
<dbReference type="EMBL" id="JAPJDZ010000042">
    <property type="protein sequence ID" value="MDP5137243.1"/>
    <property type="molecule type" value="Genomic_DNA"/>
</dbReference>
<organism evidence="2 3">
    <name type="scientific">Rheinheimera baltica</name>
    <dbReference type="NCBI Taxonomy" id="67576"/>
    <lineage>
        <taxon>Bacteria</taxon>
        <taxon>Pseudomonadati</taxon>
        <taxon>Pseudomonadota</taxon>
        <taxon>Gammaproteobacteria</taxon>
        <taxon>Chromatiales</taxon>
        <taxon>Chromatiaceae</taxon>
        <taxon>Rheinheimera</taxon>
    </lineage>
</organism>
<proteinExistence type="predicted"/>
<dbReference type="PROSITE" id="PS51257">
    <property type="entry name" value="PROKAR_LIPOPROTEIN"/>
    <property type="match status" value="1"/>
</dbReference>
<dbReference type="RefSeq" id="WP_305976631.1">
    <property type="nucleotide sequence ID" value="NZ_JAPJDY010000007.1"/>
</dbReference>
<evidence type="ECO:0000313" key="3">
    <source>
        <dbReference type="Proteomes" id="UP001231109"/>
    </source>
</evidence>
<protein>
    <submittedName>
        <fullName evidence="2">Uncharacterized protein</fullName>
    </submittedName>
</protein>
<evidence type="ECO:0000256" key="1">
    <source>
        <dbReference type="SAM" id="MobiDB-lite"/>
    </source>
</evidence>
<dbReference type="Proteomes" id="UP001231109">
    <property type="component" value="Unassembled WGS sequence"/>
</dbReference>
<keyword evidence="3" id="KW-1185">Reference proteome</keyword>
<gene>
    <name evidence="2" type="ORF">ORJ04_14910</name>
</gene>
<feature type="region of interest" description="Disordered" evidence="1">
    <location>
        <begin position="22"/>
        <end position="45"/>
    </location>
</feature>
<reference evidence="2 3" key="1">
    <citation type="submission" date="2022-11" db="EMBL/GenBank/DDBJ databases">
        <title>Viruses from the air-sea interface of a natural surface slick.</title>
        <authorList>
            <person name="Rahlff J."/>
            <person name="Holmfeldt K."/>
        </authorList>
    </citation>
    <scope>NUCLEOTIDE SEQUENCE [LARGE SCALE GENOMIC DNA]</scope>
    <source>
        <strain evidence="2 3">SMS4</strain>
    </source>
</reference>
<sequence>MNTDKQALTFAIVAFLTGCGGSTSTDTPTDDATSSTTTAPPCTRI</sequence>
<name>A0ABT9I1H8_9GAMM</name>
<accession>A0ABT9I1H8</accession>